<dbReference type="EMBL" id="BGZK01000913">
    <property type="protein sequence ID" value="GBP64908.1"/>
    <property type="molecule type" value="Genomic_DNA"/>
</dbReference>
<keyword evidence="2" id="KW-1185">Reference proteome</keyword>
<accession>A0A4C1XN64</accession>
<name>A0A4C1XN64_EUMVA</name>
<dbReference type="AlphaFoldDB" id="A0A4C1XN64"/>
<proteinExistence type="predicted"/>
<protein>
    <submittedName>
        <fullName evidence="1">Uncharacterized protein</fullName>
    </submittedName>
</protein>
<evidence type="ECO:0000313" key="1">
    <source>
        <dbReference type="EMBL" id="GBP64908.1"/>
    </source>
</evidence>
<gene>
    <name evidence="1" type="ORF">EVAR_49201_1</name>
</gene>
<organism evidence="1 2">
    <name type="scientific">Eumeta variegata</name>
    <name type="common">Bagworm moth</name>
    <name type="synonym">Eumeta japonica</name>
    <dbReference type="NCBI Taxonomy" id="151549"/>
    <lineage>
        <taxon>Eukaryota</taxon>
        <taxon>Metazoa</taxon>
        <taxon>Ecdysozoa</taxon>
        <taxon>Arthropoda</taxon>
        <taxon>Hexapoda</taxon>
        <taxon>Insecta</taxon>
        <taxon>Pterygota</taxon>
        <taxon>Neoptera</taxon>
        <taxon>Endopterygota</taxon>
        <taxon>Lepidoptera</taxon>
        <taxon>Glossata</taxon>
        <taxon>Ditrysia</taxon>
        <taxon>Tineoidea</taxon>
        <taxon>Psychidae</taxon>
        <taxon>Oiketicinae</taxon>
        <taxon>Eumeta</taxon>
    </lineage>
</organism>
<sequence>MLFEVRNEWLYYDTEIEARVCLKVSSFLSRAFAPRRRTLRVVWVGRSAARGRPIIVEWERDARHSAGLSLVRRSSRGIKLLVPVDRAQSNASAPSRRSAATRGVRRVYLYCARADAVSARLAAIAQVAASQVTCGGCGKALALEI</sequence>
<dbReference type="Proteomes" id="UP000299102">
    <property type="component" value="Unassembled WGS sequence"/>
</dbReference>
<evidence type="ECO:0000313" key="2">
    <source>
        <dbReference type="Proteomes" id="UP000299102"/>
    </source>
</evidence>
<comment type="caution">
    <text evidence="1">The sequence shown here is derived from an EMBL/GenBank/DDBJ whole genome shotgun (WGS) entry which is preliminary data.</text>
</comment>
<reference evidence="1 2" key="1">
    <citation type="journal article" date="2019" name="Commun. Biol.">
        <title>The bagworm genome reveals a unique fibroin gene that provides high tensile strength.</title>
        <authorList>
            <person name="Kono N."/>
            <person name="Nakamura H."/>
            <person name="Ohtoshi R."/>
            <person name="Tomita M."/>
            <person name="Numata K."/>
            <person name="Arakawa K."/>
        </authorList>
    </citation>
    <scope>NUCLEOTIDE SEQUENCE [LARGE SCALE GENOMIC DNA]</scope>
</reference>